<keyword evidence="1" id="KW-0472">Membrane</keyword>
<keyword evidence="1" id="KW-1133">Transmembrane helix</keyword>
<evidence type="ECO:0000313" key="2">
    <source>
        <dbReference type="EMBL" id="PRO74731.1"/>
    </source>
</evidence>
<dbReference type="EMBL" id="PVNP01000038">
    <property type="protein sequence ID" value="PRO74731.1"/>
    <property type="molecule type" value="Genomic_DNA"/>
</dbReference>
<dbReference type="Proteomes" id="UP000238949">
    <property type="component" value="Unassembled WGS sequence"/>
</dbReference>
<evidence type="ECO:0000256" key="1">
    <source>
        <dbReference type="SAM" id="Phobius"/>
    </source>
</evidence>
<keyword evidence="3" id="KW-1185">Reference proteome</keyword>
<accession>A0A2S9VE27</accession>
<dbReference type="AlphaFoldDB" id="A0A2S9VE27"/>
<feature type="transmembrane region" description="Helical" evidence="1">
    <location>
        <begin position="36"/>
        <end position="55"/>
    </location>
</feature>
<dbReference type="RefSeq" id="WP_105933590.1">
    <property type="nucleotide sequence ID" value="NZ_PVNP01000038.1"/>
</dbReference>
<feature type="transmembrane region" description="Helical" evidence="1">
    <location>
        <begin position="61"/>
        <end position="81"/>
    </location>
</feature>
<organism evidence="2 3">
    <name type="scientific">Alteromonas alba</name>
    <dbReference type="NCBI Taxonomy" id="2079529"/>
    <lineage>
        <taxon>Bacteria</taxon>
        <taxon>Pseudomonadati</taxon>
        <taxon>Pseudomonadota</taxon>
        <taxon>Gammaproteobacteria</taxon>
        <taxon>Alteromonadales</taxon>
        <taxon>Alteromonadaceae</taxon>
        <taxon>Alteromonas/Salinimonas group</taxon>
        <taxon>Alteromonas</taxon>
    </lineage>
</organism>
<sequence>MTAERTNYFLDSLTRGGFLINWYLHKTPKDKLDNSIAFLAAFVETLLIVGVIMLVAGSFTLSIPGVLLAMWISSGVAYGAVLTVNNYPLIHRVAVGIIFGVSCMLLTIMFLNN</sequence>
<reference evidence="3" key="1">
    <citation type="journal article" date="2020" name="Int. J. Syst. Evol. Microbiol.">
        <title>Alteromonas alba sp. nov., a marine bacterium isolated from the seawater of the West Pacific Ocean.</title>
        <authorList>
            <person name="Sun C."/>
            <person name="Wu Y.-H."/>
            <person name="Xamxidin M."/>
            <person name="Cheng H."/>
            <person name="Xu X.-W."/>
        </authorList>
    </citation>
    <scope>NUCLEOTIDE SEQUENCE [LARGE SCALE GENOMIC DNA]</scope>
    <source>
        <strain evidence="3">190</strain>
    </source>
</reference>
<proteinExistence type="predicted"/>
<gene>
    <name evidence="2" type="ORF">C6Y40_04785</name>
</gene>
<feature type="transmembrane region" description="Helical" evidence="1">
    <location>
        <begin position="93"/>
        <end position="111"/>
    </location>
</feature>
<name>A0A2S9VE27_9ALTE</name>
<comment type="caution">
    <text evidence="2">The sequence shown here is derived from an EMBL/GenBank/DDBJ whole genome shotgun (WGS) entry which is preliminary data.</text>
</comment>
<keyword evidence="1" id="KW-0812">Transmembrane</keyword>
<evidence type="ECO:0000313" key="3">
    <source>
        <dbReference type="Proteomes" id="UP000238949"/>
    </source>
</evidence>
<protein>
    <submittedName>
        <fullName evidence="2">Uncharacterized protein</fullName>
    </submittedName>
</protein>